<accession>A0A2T2WZC5</accession>
<dbReference type="NCBIfam" id="TIGR03292">
    <property type="entry name" value="PhnH_redo"/>
    <property type="match status" value="1"/>
</dbReference>
<dbReference type="InterPro" id="IPR038058">
    <property type="entry name" value="PhnH-like_sp"/>
</dbReference>
<sequence length="218" mass="23768">MTNLDESSDGVYHTQNVFRQLLAAMSEPGRVVAIPPWSPPDPSPFVSPPLASIALTLLDRQVTFATGGSGQQALAAALQTLTWAKAAEPGSPAEYVFIQEPTDAQEIRRFLSPLFAGELLNPGQGALITILVSRVQAVEPTDCPELSRIATRLWRMSGPGIPGTRLVAVSGLEEDWIRRREEMVRDFPMGTDFLLVDHEGHLVGVPRHTTLHQGTREV</sequence>
<dbReference type="Gene3D" id="3.40.50.11310">
    <property type="entry name" value="Bacterial phosphonate metabolism protein PhnH"/>
    <property type="match status" value="1"/>
</dbReference>
<dbReference type="AlphaFoldDB" id="A0A2T2WZC5"/>
<dbReference type="InterPro" id="IPR008772">
    <property type="entry name" value="Phosphonate_metab_PhnH"/>
</dbReference>
<keyword evidence="1" id="KW-0456">Lyase</keyword>
<dbReference type="EMBL" id="PXYT01000025">
    <property type="protein sequence ID" value="PSR27582.1"/>
    <property type="molecule type" value="Genomic_DNA"/>
</dbReference>
<dbReference type="SUPFAM" id="SSF159709">
    <property type="entry name" value="PhnH-like"/>
    <property type="match status" value="1"/>
</dbReference>
<evidence type="ECO:0000313" key="2">
    <source>
        <dbReference type="Proteomes" id="UP000242699"/>
    </source>
</evidence>
<proteinExistence type="predicted"/>
<dbReference type="Proteomes" id="UP000242699">
    <property type="component" value="Unassembled WGS sequence"/>
</dbReference>
<gene>
    <name evidence="1" type="primary">phnH</name>
    <name evidence="1" type="ORF">C7B43_11530</name>
</gene>
<reference evidence="1 2" key="1">
    <citation type="journal article" date="2014" name="BMC Genomics">
        <title>Comparison of environmental and isolate Sulfobacillus genomes reveals diverse carbon, sulfur, nitrogen, and hydrogen metabolisms.</title>
        <authorList>
            <person name="Justice N.B."/>
            <person name="Norman A."/>
            <person name="Brown C.T."/>
            <person name="Singh A."/>
            <person name="Thomas B.C."/>
            <person name="Banfield J.F."/>
        </authorList>
    </citation>
    <scope>NUCLEOTIDE SEQUENCE [LARGE SCALE GENOMIC DNA]</scope>
    <source>
        <strain evidence="1">AMDSBA1</strain>
    </source>
</reference>
<dbReference type="Pfam" id="PF05845">
    <property type="entry name" value="PhnH"/>
    <property type="match status" value="1"/>
</dbReference>
<name>A0A2T2WZC5_9FIRM</name>
<dbReference type="GO" id="GO:0016829">
    <property type="term" value="F:lyase activity"/>
    <property type="evidence" value="ECO:0007669"/>
    <property type="project" value="UniProtKB-KW"/>
</dbReference>
<dbReference type="GO" id="GO:0019634">
    <property type="term" value="P:organic phosphonate metabolic process"/>
    <property type="evidence" value="ECO:0007669"/>
    <property type="project" value="InterPro"/>
</dbReference>
<protein>
    <submittedName>
        <fullName evidence="1">Phosphonate C-P lyase system protein PhnH</fullName>
    </submittedName>
</protein>
<evidence type="ECO:0000313" key="1">
    <source>
        <dbReference type="EMBL" id="PSR27582.1"/>
    </source>
</evidence>
<organism evidence="1 2">
    <name type="scientific">Sulfobacillus benefaciens</name>
    <dbReference type="NCBI Taxonomy" id="453960"/>
    <lineage>
        <taxon>Bacteria</taxon>
        <taxon>Bacillati</taxon>
        <taxon>Bacillota</taxon>
        <taxon>Clostridia</taxon>
        <taxon>Eubacteriales</taxon>
        <taxon>Clostridiales Family XVII. Incertae Sedis</taxon>
        <taxon>Sulfobacillus</taxon>
    </lineage>
</organism>
<comment type="caution">
    <text evidence="1">The sequence shown here is derived from an EMBL/GenBank/DDBJ whole genome shotgun (WGS) entry which is preliminary data.</text>
</comment>